<organism evidence="1 2">
    <name type="scientific">Marasmius tenuissimus</name>
    <dbReference type="NCBI Taxonomy" id="585030"/>
    <lineage>
        <taxon>Eukaryota</taxon>
        <taxon>Fungi</taxon>
        <taxon>Dikarya</taxon>
        <taxon>Basidiomycota</taxon>
        <taxon>Agaricomycotina</taxon>
        <taxon>Agaricomycetes</taxon>
        <taxon>Agaricomycetidae</taxon>
        <taxon>Agaricales</taxon>
        <taxon>Marasmiineae</taxon>
        <taxon>Marasmiaceae</taxon>
        <taxon>Marasmius</taxon>
    </lineage>
</organism>
<evidence type="ECO:0000313" key="2">
    <source>
        <dbReference type="Proteomes" id="UP001437256"/>
    </source>
</evidence>
<dbReference type="EMBL" id="JBBXMP010000017">
    <property type="protein sequence ID" value="KAL0068580.1"/>
    <property type="molecule type" value="Genomic_DNA"/>
</dbReference>
<protein>
    <submittedName>
        <fullName evidence="1">Uncharacterized protein</fullName>
    </submittedName>
</protein>
<keyword evidence="2" id="KW-1185">Reference proteome</keyword>
<dbReference type="PANTHER" id="PTHR21017:SF17">
    <property type="entry name" value="PROTEIN NIPSNAP"/>
    <property type="match status" value="1"/>
</dbReference>
<dbReference type="InterPro" id="IPR011008">
    <property type="entry name" value="Dimeric_a/b-barrel"/>
</dbReference>
<dbReference type="PANTHER" id="PTHR21017">
    <property type="entry name" value="NIPSNAP-RELATED"/>
    <property type="match status" value="1"/>
</dbReference>
<reference evidence="1 2" key="1">
    <citation type="submission" date="2024-05" db="EMBL/GenBank/DDBJ databases">
        <title>A draft genome resource for the thread blight pathogen Marasmius tenuissimus strain MS-2.</title>
        <authorList>
            <person name="Yulfo-Soto G.E."/>
            <person name="Baruah I.K."/>
            <person name="Amoako-Attah I."/>
            <person name="Bukari Y."/>
            <person name="Meinhardt L.W."/>
            <person name="Bailey B.A."/>
            <person name="Cohen S.P."/>
        </authorList>
    </citation>
    <scope>NUCLEOTIDE SEQUENCE [LARGE SCALE GENOMIC DNA]</scope>
    <source>
        <strain evidence="1 2">MS-2</strain>
    </source>
</reference>
<sequence length="447" mass="50202">MLDDDYLVLPEIVYALRARIAKTSPSGIFLQPPDEMLASTLSRITVDHRVHTSFNWLGYGSIIPRSEARGFLEATRALNLTEEEVKMADNYFSVLRNTFPENWFDQNTPLGGGQAFTVGQEGTERNNHHIRRAGELLDSVVLCEGESCTFPNNVEDPFARSEPPAETLTSVTPCVGAACVLTTSVQLLNSTPDMRVQSARSMLDNQARNIESLAQEERDFYLKHPPSQAVDGKLETGFCRNGAKKGESLALEVLHGAPLHWKHLEIAMLVDQGAQAMIRKGSFHLLAGAKSSLLHGSPEAKKAGEAEVLQHSRLVGRGKYVHEFEIHRVKPDRRKEEKYYMGLVKDERLHVKLTGSWESEVGEKDSIFHILEYENYGGYDKTCELIKNSEHLKSYEAMLPFLNSRSSQLNQEFAFFPTAPPHSQGGIFELRTYQLVPGTLLEWENAW</sequence>
<comment type="caution">
    <text evidence="1">The sequence shown here is derived from an EMBL/GenBank/DDBJ whole genome shotgun (WGS) entry which is preliminary data.</text>
</comment>
<dbReference type="Gene3D" id="3.30.70.100">
    <property type="match status" value="1"/>
</dbReference>
<accession>A0ABR3A3N2</accession>
<dbReference type="InterPro" id="IPR051557">
    <property type="entry name" value="NipSnap_domain"/>
</dbReference>
<gene>
    <name evidence="1" type="ORF">AAF712_004295</name>
</gene>
<dbReference type="Proteomes" id="UP001437256">
    <property type="component" value="Unassembled WGS sequence"/>
</dbReference>
<name>A0ABR3A3N2_9AGAR</name>
<evidence type="ECO:0000313" key="1">
    <source>
        <dbReference type="EMBL" id="KAL0068580.1"/>
    </source>
</evidence>
<proteinExistence type="predicted"/>
<dbReference type="SUPFAM" id="SSF54909">
    <property type="entry name" value="Dimeric alpha+beta barrel"/>
    <property type="match status" value="1"/>
</dbReference>